<evidence type="ECO:0000313" key="2">
    <source>
        <dbReference type="EMBL" id="TXG77255.1"/>
    </source>
</evidence>
<dbReference type="Proteomes" id="UP000321026">
    <property type="component" value="Unassembled WGS sequence"/>
</dbReference>
<evidence type="ECO:0000256" key="1">
    <source>
        <dbReference type="SAM" id="Coils"/>
    </source>
</evidence>
<name>A0A5C7J6Q5_9BACT</name>
<feature type="coiled-coil region" evidence="1">
    <location>
        <begin position="64"/>
        <end position="91"/>
    </location>
</feature>
<evidence type="ECO:0000313" key="3">
    <source>
        <dbReference type="Proteomes" id="UP000321026"/>
    </source>
</evidence>
<accession>A0A5C7J6Q5</accession>
<comment type="caution">
    <text evidence="2">The sequence shown here is derived from an EMBL/GenBank/DDBJ whole genome shotgun (WGS) entry which is preliminary data.</text>
</comment>
<organism evidence="2 3">
    <name type="scientific">Candidatus Dojkabacteria bacterium</name>
    <dbReference type="NCBI Taxonomy" id="2099670"/>
    <lineage>
        <taxon>Bacteria</taxon>
        <taxon>Candidatus Dojkabacteria</taxon>
    </lineage>
</organism>
<sequence>MSDKIQFYVMEFGIDAEGVRFSHLQSASPEEFNLISEHFARVNRLHKTRALIRSGDNSILSYTTESLLQEAQEERERRAEEIAERARVRAEKNERAERKLFERLKKKFEPQGA</sequence>
<proteinExistence type="predicted"/>
<gene>
    <name evidence="2" type="ORF">E6Q11_03075</name>
</gene>
<reference evidence="2 3" key="1">
    <citation type="submission" date="2018-09" db="EMBL/GenBank/DDBJ databases">
        <title>Metagenome Assembled Genomes from an Advanced Water Purification Facility.</title>
        <authorList>
            <person name="Stamps B.W."/>
            <person name="Spear J.R."/>
        </authorList>
    </citation>
    <scope>NUCLEOTIDE SEQUENCE [LARGE SCALE GENOMIC DNA]</scope>
    <source>
        <strain evidence="2">Bin_63_2</strain>
    </source>
</reference>
<dbReference type="AlphaFoldDB" id="A0A5C7J6Q5"/>
<keyword evidence="1" id="KW-0175">Coiled coil</keyword>
<dbReference type="EMBL" id="SSDS01000050">
    <property type="protein sequence ID" value="TXG77255.1"/>
    <property type="molecule type" value="Genomic_DNA"/>
</dbReference>
<protein>
    <submittedName>
        <fullName evidence="2">Uncharacterized protein</fullName>
    </submittedName>
</protein>